<dbReference type="GO" id="GO:0003824">
    <property type="term" value="F:catalytic activity"/>
    <property type="evidence" value="ECO:0007669"/>
    <property type="project" value="InterPro"/>
</dbReference>
<dbReference type="AlphaFoldDB" id="W6XPE3"/>
<evidence type="ECO:0000256" key="1">
    <source>
        <dbReference type="ARBA" id="ARBA00008383"/>
    </source>
</evidence>
<comment type="similarity">
    <text evidence="1">Belongs to the CoA-transferase III family.</text>
</comment>
<dbReference type="eggNOG" id="KOG3957">
    <property type="taxonomic scope" value="Eukaryota"/>
</dbReference>
<dbReference type="HOGENOM" id="CLU_1239937_0_0_1"/>
<protein>
    <submittedName>
        <fullName evidence="2">Uncharacterized protein</fullName>
    </submittedName>
</protein>
<dbReference type="RefSeq" id="XP_007718292.1">
    <property type="nucleotide sequence ID" value="XM_007720102.1"/>
</dbReference>
<evidence type="ECO:0000313" key="3">
    <source>
        <dbReference type="Proteomes" id="UP000053841"/>
    </source>
</evidence>
<evidence type="ECO:0000313" key="2">
    <source>
        <dbReference type="EMBL" id="EUC27398.1"/>
    </source>
</evidence>
<dbReference type="Gene3D" id="3.40.50.10540">
    <property type="entry name" value="Crotonobetainyl-coa:carnitine coa-transferase, domain 1"/>
    <property type="match status" value="1"/>
</dbReference>
<dbReference type="PANTHER" id="PTHR48229:SF1">
    <property type="entry name" value="ALPHA METHYLACYL-COA RACEMASE-RELATED"/>
    <property type="match status" value="1"/>
</dbReference>
<dbReference type="Pfam" id="PF02515">
    <property type="entry name" value="CoA_transf_3"/>
    <property type="match status" value="1"/>
</dbReference>
<accession>W6XPE3</accession>
<dbReference type="InterPro" id="IPR003673">
    <property type="entry name" value="CoA-Trfase_fam_III"/>
</dbReference>
<name>W6XPE3_COCC2</name>
<gene>
    <name evidence="2" type="ORF">COCCADRAFT_31114</name>
</gene>
<sequence>MGPLLIEGNLGKRDVSLDLKSEKDRQTLRQLILDADIALDGYRPSALERLGFGESYLRTLARRRGRGIIVVCENCYGWHGPLASRSGWQQISDCFTGVAWGMGEFLGLEEPIVPPLPNSDYQTGIAEVQASLHALHPDFAPRRSDDMGALMAKYLRTAYANTPALSKPEYFEEKESNYGRSDGKLEMLRFVTSPAKLDVTALGYDIGICFHGAYAPEWPARSA</sequence>
<dbReference type="InterPro" id="IPR023606">
    <property type="entry name" value="CoA-Trfase_III_dom_1_sf"/>
</dbReference>
<dbReference type="EMBL" id="KI964937">
    <property type="protein sequence ID" value="EUC27398.1"/>
    <property type="molecule type" value="Genomic_DNA"/>
</dbReference>
<dbReference type="KEGG" id="bze:COCCADRAFT_31114"/>
<dbReference type="PANTHER" id="PTHR48229">
    <property type="entry name" value="CAIB/BAIF FAMILY ENZYME (AFU_ORTHOLOGUE AFUA_1G05360)-RELATED"/>
    <property type="match status" value="1"/>
</dbReference>
<organism evidence="2 3">
    <name type="scientific">Cochliobolus carbonum (strain 26-R-13)</name>
    <name type="common">Maize leaf spot fungus</name>
    <name type="synonym">Bipolaris zeicola</name>
    <dbReference type="NCBI Taxonomy" id="930089"/>
    <lineage>
        <taxon>Eukaryota</taxon>
        <taxon>Fungi</taxon>
        <taxon>Dikarya</taxon>
        <taxon>Ascomycota</taxon>
        <taxon>Pezizomycotina</taxon>
        <taxon>Dothideomycetes</taxon>
        <taxon>Pleosporomycetidae</taxon>
        <taxon>Pleosporales</taxon>
        <taxon>Pleosporineae</taxon>
        <taxon>Pleosporaceae</taxon>
        <taxon>Bipolaris</taxon>
    </lineage>
</organism>
<reference evidence="2 3" key="1">
    <citation type="journal article" date="2013" name="PLoS Genet.">
        <title>Comparative genome structure, secondary metabolite, and effector coding capacity across Cochliobolus pathogens.</title>
        <authorList>
            <person name="Condon B.J."/>
            <person name="Leng Y."/>
            <person name="Wu D."/>
            <person name="Bushley K.E."/>
            <person name="Ohm R.A."/>
            <person name="Otillar R."/>
            <person name="Martin J."/>
            <person name="Schackwitz W."/>
            <person name="Grimwood J."/>
            <person name="MohdZainudin N."/>
            <person name="Xue C."/>
            <person name="Wang R."/>
            <person name="Manning V.A."/>
            <person name="Dhillon B."/>
            <person name="Tu Z.J."/>
            <person name="Steffenson B.J."/>
            <person name="Salamov A."/>
            <person name="Sun H."/>
            <person name="Lowry S."/>
            <person name="LaButti K."/>
            <person name="Han J."/>
            <person name="Copeland A."/>
            <person name="Lindquist E."/>
            <person name="Barry K."/>
            <person name="Schmutz J."/>
            <person name="Baker S.E."/>
            <person name="Ciuffetti L.M."/>
            <person name="Grigoriev I.V."/>
            <person name="Zhong S."/>
            <person name="Turgeon B.G."/>
        </authorList>
    </citation>
    <scope>NUCLEOTIDE SEQUENCE [LARGE SCALE GENOMIC DNA]</scope>
    <source>
        <strain evidence="2 3">26-R-13</strain>
    </source>
</reference>
<dbReference type="OrthoDB" id="3691494at2759"/>
<dbReference type="Proteomes" id="UP000053841">
    <property type="component" value="Unassembled WGS sequence"/>
</dbReference>
<keyword evidence="3" id="KW-1185">Reference proteome</keyword>
<dbReference type="GeneID" id="19146878"/>
<dbReference type="InterPro" id="IPR052985">
    <property type="entry name" value="CoA-trans_III_biosynth/detox"/>
</dbReference>
<proteinExistence type="inferred from homology"/>
<dbReference type="SUPFAM" id="SSF89796">
    <property type="entry name" value="CoA-transferase family III (CaiB/BaiF)"/>
    <property type="match status" value="1"/>
</dbReference>